<accession>A0ABR1DVP9</accession>
<dbReference type="PANTHER" id="PTHR45985">
    <property type="match status" value="1"/>
</dbReference>
<name>A0ABR1DVP9_NECAM</name>
<protein>
    <recommendedName>
        <fullName evidence="2">EB domain-containing protein</fullName>
    </recommendedName>
</protein>
<evidence type="ECO:0000313" key="4">
    <source>
        <dbReference type="Proteomes" id="UP001303046"/>
    </source>
</evidence>
<evidence type="ECO:0000313" key="3">
    <source>
        <dbReference type="EMBL" id="KAK6754506.1"/>
    </source>
</evidence>
<dbReference type="InterPro" id="IPR006149">
    <property type="entry name" value="EB_dom"/>
</dbReference>
<evidence type="ECO:0000259" key="2">
    <source>
        <dbReference type="Pfam" id="PF01683"/>
    </source>
</evidence>
<gene>
    <name evidence="3" type="primary">Necator_chrV.g18275</name>
    <name evidence="3" type="ORF">RB195_013484</name>
</gene>
<feature type="domain" description="EB" evidence="2">
    <location>
        <begin position="238"/>
        <end position="285"/>
    </location>
</feature>
<reference evidence="3 4" key="1">
    <citation type="submission" date="2023-08" db="EMBL/GenBank/DDBJ databases">
        <title>A Necator americanus chromosomal reference genome.</title>
        <authorList>
            <person name="Ilik V."/>
            <person name="Petrzelkova K.J."/>
            <person name="Pardy F."/>
            <person name="Fuh T."/>
            <person name="Niatou-Singa F.S."/>
            <person name="Gouil Q."/>
            <person name="Baker L."/>
            <person name="Ritchie M.E."/>
            <person name="Jex A.R."/>
            <person name="Gazzola D."/>
            <person name="Li H."/>
            <person name="Toshio Fujiwara R."/>
            <person name="Zhan B."/>
            <person name="Aroian R.V."/>
            <person name="Pafco B."/>
            <person name="Schwarz E.M."/>
        </authorList>
    </citation>
    <scope>NUCLEOTIDE SEQUENCE [LARGE SCALE GENOMIC DNA]</scope>
    <source>
        <strain evidence="3 4">Aroian</strain>
        <tissue evidence="3">Whole animal</tissue>
    </source>
</reference>
<sequence length="289" mass="30636">MKPRPGVAQLVTSSALTEWLDATLTGNCEDSPDCKEVFAGPKCDAYGRCIFPNGVKESLKKRVMAAPLAGTMSSTEESERKTMETNTKKQSPRNNYILSAASAAGVPPDSVCFSDSDCAGYPLSYCDGICRCVRGSLNAGSTCISPVPSVYLFTAGLQNSRTCPTGQAYISEAGACMTVRLPGEPCQYSQQCAAAEPGAFCSRLRCECTYGMKQSGTGCVFIDSECNERGLVFIPEIGECRAVLRPGSQGCSHNLQCSQAFPDARCIQHICTCPSELPAAVDGTCAPRC</sequence>
<proteinExistence type="predicted"/>
<dbReference type="Pfam" id="PF01683">
    <property type="entry name" value="EB"/>
    <property type="match status" value="2"/>
</dbReference>
<comment type="caution">
    <text evidence="3">The sequence shown here is derived from an EMBL/GenBank/DDBJ whole genome shotgun (WGS) entry which is preliminary data.</text>
</comment>
<feature type="domain" description="EB" evidence="2">
    <location>
        <begin position="163"/>
        <end position="219"/>
    </location>
</feature>
<evidence type="ECO:0000256" key="1">
    <source>
        <dbReference type="SAM" id="MobiDB-lite"/>
    </source>
</evidence>
<dbReference type="EMBL" id="JAVFWL010000005">
    <property type="protein sequence ID" value="KAK6754506.1"/>
    <property type="molecule type" value="Genomic_DNA"/>
</dbReference>
<keyword evidence="4" id="KW-1185">Reference proteome</keyword>
<organism evidence="3 4">
    <name type="scientific">Necator americanus</name>
    <name type="common">Human hookworm</name>
    <dbReference type="NCBI Taxonomy" id="51031"/>
    <lineage>
        <taxon>Eukaryota</taxon>
        <taxon>Metazoa</taxon>
        <taxon>Ecdysozoa</taxon>
        <taxon>Nematoda</taxon>
        <taxon>Chromadorea</taxon>
        <taxon>Rhabditida</taxon>
        <taxon>Rhabditina</taxon>
        <taxon>Rhabditomorpha</taxon>
        <taxon>Strongyloidea</taxon>
        <taxon>Ancylostomatidae</taxon>
        <taxon>Bunostominae</taxon>
        <taxon>Necator</taxon>
    </lineage>
</organism>
<feature type="compositionally biased region" description="Basic and acidic residues" evidence="1">
    <location>
        <begin position="77"/>
        <end position="87"/>
    </location>
</feature>
<feature type="region of interest" description="Disordered" evidence="1">
    <location>
        <begin position="70"/>
        <end position="90"/>
    </location>
</feature>
<dbReference type="InterPro" id="IPR052740">
    <property type="entry name" value="CE4"/>
</dbReference>
<dbReference type="PANTHER" id="PTHR45985:SF3">
    <property type="entry name" value="CHITIN DEACETYLASE-LIKE 4"/>
    <property type="match status" value="1"/>
</dbReference>
<dbReference type="Proteomes" id="UP001303046">
    <property type="component" value="Unassembled WGS sequence"/>
</dbReference>